<dbReference type="Gene3D" id="3.90.220.20">
    <property type="entry name" value="DNA methylase specificity domains"/>
    <property type="match status" value="2"/>
</dbReference>
<evidence type="ECO:0000256" key="2">
    <source>
        <dbReference type="ARBA" id="ARBA00022747"/>
    </source>
</evidence>
<gene>
    <name evidence="6" type="ORF">C4520_12955</name>
</gene>
<dbReference type="GO" id="GO:0003677">
    <property type="term" value="F:DNA binding"/>
    <property type="evidence" value="ECO:0007669"/>
    <property type="project" value="UniProtKB-KW"/>
</dbReference>
<feature type="domain" description="Type I restriction modification DNA specificity" evidence="5">
    <location>
        <begin position="376"/>
        <end position="556"/>
    </location>
</feature>
<dbReference type="InterPro" id="IPR051212">
    <property type="entry name" value="Type-I_RE_S_subunit"/>
</dbReference>
<protein>
    <submittedName>
        <fullName evidence="6">Restriction endonuclease subunit S</fullName>
    </submittedName>
</protein>
<dbReference type="CDD" id="cd17256">
    <property type="entry name" value="RMtype1_S_EcoJA65PI-TRD1-CR1_like"/>
    <property type="match status" value="1"/>
</dbReference>
<sequence>MNIKPFIENFEILADAPNGVEKLRKTILQLAVQGKLVPQDPDDEPASILLQRLKSERGRLTKEGFKKYTKSLPTGMDKENLWQLPNGWEWTRLTDIGLINPRNEVNDGKKVSFIPMAFIPAEFGKWVQSETRFWKEIKGGFTHFAEGDVAVAKITPCFQNGKSVVMRGLINGVGVGTTELHVFRPADKSLLLPEYVLLYVKSPDFLICGEAKMTGSAGQKRVPKDYFSLNPFPLPPFAEQKRIVAKVDHLMGLCDELEERKKKRSESQLKLNGALLDKMLSARDPKEFAQHWQRICDNFDLLYDRPETVQKLRQAILQLAVQGKLVPQNPNDEPASILLKKIQAEKQRLIKEGRIRNFKPSSSNKLQEQPYKLSNQWEWVRLEQISIKLGSGSTPRGGKAVYEKKGIPFIRSQNVWNDGLKLDNVALIPEHIHERMRETTVEPCDILLNITGASIGRSCIVPDNFLTGNVSQHVAIVRLVDNKIRHYIHLCLISPYLQSIIMAAQVGISREGLSMKRLKDFLIPLPPLSELERIVTKVDQLMALCDELETKLRKSLCESEKLIEAVVHHMLNTGPQQ</sequence>
<evidence type="ECO:0000259" key="5">
    <source>
        <dbReference type="Pfam" id="PF01420"/>
    </source>
</evidence>
<dbReference type="Pfam" id="PF01420">
    <property type="entry name" value="Methylase_S"/>
    <property type="match status" value="2"/>
</dbReference>
<comment type="similarity">
    <text evidence="1">Belongs to the type-I restriction system S methylase family.</text>
</comment>
<proteinExistence type="inferred from homology"/>
<dbReference type="CDD" id="cd17260">
    <property type="entry name" value="RMtype1_S_EcoEI-TRD1-CR1_like"/>
    <property type="match status" value="1"/>
</dbReference>
<keyword evidence="3" id="KW-0238">DNA-binding</keyword>
<keyword evidence="6" id="KW-0255">Endonuclease</keyword>
<dbReference type="Proteomes" id="UP000265882">
    <property type="component" value="Unassembled WGS sequence"/>
</dbReference>
<evidence type="ECO:0000256" key="4">
    <source>
        <dbReference type="SAM" id="Coils"/>
    </source>
</evidence>
<dbReference type="GO" id="GO:0004519">
    <property type="term" value="F:endonuclease activity"/>
    <property type="evidence" value="ECO:0007669"/>
    <property type="project" value="UniProtKB-KW"/>
</dbReference>
<dbReference type="AlphaFoldDB" id="A0A3A4NFG7"/>
<dbReference type="SUPFAM" id="SSF116734">
    <property type="entry name" value="DNA methylase specificity domain"/>
    <property type="match status" value="2"/>
</dbReference>
<keyword evidence="4" id="KW-0175">Coiled coil</keyword>
<comment type="caution">
    <text evidence="6">The sequence shown here is derived from an EMBL/GenBank/DDBJ whole genome shotgun (WGS) entry which is preliminary data.</text>
</comment>
<name>A0A3A4NFG7_ABYX5</name>
<dbReference type="PANTHER" id="PTHR43140:SF1">
    <property type="entry name" value="TYPE I RESTRICTION ENZYME ECOKI SPECIFICITY SUBUNIT"/>
    <property type="match status" value="1"/>
</dbReference>
<keyword evidence="6" id="KW-0378">Hydrolase</keyword>
<keyword evidence="6" id="KW-0540">Nuclease</keyword>
<dbReference type="GO" id="GO:0009307">
    <property type="term" value="P:DNA restriction-modification system"/>
    <property type="evidence" value="ECO:0007669"/>
    <property type="project" value="UniProtKB-KW"/>
</dbReference>
<feature type="domain" description="Type I restriction modification DNA specificity" evidence="5">
    <location>
        <begin position="86"/>
        <end position="263"/>
    </location>
</feature>
<dbReference type="PANTHER" id="PTHR43140">
    <property type="entry name" value="TYPE-1 RESTRICTION ENZYME ECOKI SPECIFICITY PROTEIN"/>
    <property type="match status" value="1"/>
</dbReference>
<accession>A0A3A4NFG7</accession>
<evidence type="ECO:0000313" key="6">
    <source>
        <dbReference type="EMBL" id="RJP19437.1"/>
    </source>
</evidence>
<dbReference type="EMBL" id="QZKU01000090">
    <property type="protein sequence ID" value="RJP19437.1"/>
    <property type="molecule type" value="Genomic_DNA"/>
</dbReference>
<dbReference type="InterPro" id="IPR044946">
    <property type="entry name" value="Restrct_endonuc_typeI_TRD_sf"/>
</dbReference>
<dbReference type="InterPro" id="IPR000055">
    <property type="entry name" value="Restrct_endonuc_typeI_TRD"/>
</dbReference>
<evidence type="ECO:0000256" key="1">
    <source>
        <dbReference type="ARBA" id="ARBA00010923"/>
    </source>
</evidence>
<feature type="coiled-coil region" evidence="4">
    <location>
        <begin position="531"/>
        <end position="565"/>
    </location>
</feature>
<evidence type="ECO:0000256" key="3">
    <source>
        <dbReference type="ARBA" id="ARBA00023125"/>
    </source>
</evidence>
<keyword evidence="2" id="KW-0680">Restriction system</keyword>
<evidence type="ECO:0000313" key="7">
    <source>
        <dbReference type="Proteomes" id="UP000265882"/>
    </source>
</evidence>
<organism evidence="6 7">
    <name type="scientific">Abyssobacteria bacterium (strain SURF_5)</name>
    <dbReference type="NCBI Taxonomy" id="2093360"/>
    <lineage>
        <taxon>Bacteria</taxon>
        <taxon>Pseudomonadati</taxon>
        <taxon>Candidatus Hydrogenedentota</taxon>
        <taxon>Candidatus Abyssobacteria</taxon>
    </lineage>
</organism>
<reference evidence="6 7" key="1">
    <citation type="journal article" date="2017" name="ISME J.">
        <title>Energy and carbon metabolisms in a deep terrestrial subsurface fluid microbial community.</title>
        <authorList>
            <person name="Momper L."/>
            <person name="Jungbluth S.P."/>
            <person name="Lee M.D."/>
            <person name="Amend J.P."/>
        </authorList>
    </citation>
    <scope>NUCLEOTIDE SEQUENCE [LARGE SCALE GENOMIC DNA]</scope>
    <source>
        <strain evidence="6">SURF_5</strain>
    </source>
</reference>